<evidence type="ECO:0000313" key="8">
    <source>
        <dbReference type="Proteomes" id="UP000006054"/>
    </source>
</evidence>
<organism evidence="7 8">
    <name type="scientific">Bernardetia litoralis (strain ATCC 23117 / DSM 6794 / NBRC 15988 / NCIMB 1366 / Fx l1 / Sio-4)</name>
    <name type="common">Flexibacter litoralis</name>
    <dbReference type="NCBI Taxonomy" id="880071"/>
    <lineage>
        <taxon>Bacteria</taxon>
        <taxon>Pseudomonadati</taxon>
        <taxon>Bacteroidota</taxon>
        <taxon>Cytophagia</taxon>
        <taxon>Cytophagales</taxon>
        <taxon>Bernardetiaceae</taxon>
        <taxon>Bernardetia</taxon>
    </lineage>
</organism>
<evidence type="ECO:0000256" key="4">
    <source>
        <dbReference type="SAM" id="Coils"/>
    </source>
</evidence>
<keyword evidence="3" id="KW-0597">Phosphoprotein</keyword>
<dbReference type="HOGENOM" id="CLU_485516_0_0_10"/>
<keyword evidence="7" id="KW-0418">Kinase</keyword>
<feature type="transmembrane region" description="Helical" evidence="5">
    <location>
        <begin position="39"/>
        <end position="57"/>
    </location>
</feature>
<keyword evidence="4" id="KW-0175">Coiled coil</keyword>
<dbReference type="AlphaFoldDB" id="I4AIS2"/>
<dbReference type="InterPro" id="IPR036097">
    <property type="entry name" value="HisK_dim/P_sf"/>
</dbReference>
<dbReference type="KEGG" id="fli:Fleli_1430"/>
<feature type="transmembrane region" description="Helical" evidence="5">
    <location>
        <begin position="69"/>
        <end position="86"/>
    </location>
</feature>
<dbReference type="InterPro" id="IPR003661">
    <property type="entry name" value="HisK_dim/P_dom"/>
</dbReference>
<evidence type="ECO:0000256" key="2">
    <source>
        <dbReference type="ARBA" id="ARBA00012438"/>
    </source>
</evidence>
<dbReference type="eggNOG" id="COG4191">
    <property type="taxonomic scope" value="Bacteria"/>
</dbReference>
<dbReference type="RefSeq" id="WP_014797314.1">
    <property type="nucleotide sequence ID" value="NC_018018.1"/>
</dbReference>
<dbReference type="InterPro" id="IPR003594">
    <property type="entry name" value="HATPase_dom"/>
</dbReference>
<dbReference type="InterPro" id="IPR036890">
    <property type="entry name" value="HATPase_C_sf"/>
</dbReference>
<dbReference type="OrthoDB" id="9806995at2"/>
<keyword evidence="5" id="KW-1133">Transmembrane helix</keyword>
<dbReference type="InterPro" id="IPR005467">
    <property type="entry name" value="His_kinase_dom"/>
</dbReference>
<dbReference type="EMBL" id="CP003345">
    <property type="protein sequence ID" value="AFM03857.1"/>
    <property type="molecule type" value="Genomic_DNA"/>
</dbReference>
<dbReference type="Proteomes" id="UP000006054">
    <property type="component" value="Chromosome"/>
</dbReference>
<proteinExistence type="predicted"/>
<name>I4AIS2_BERLS</name>
<dbReference type="STRING" id="880071.Fleli_1430"/>
<gene>
    <name evidence="7" type="ordered locus">Fleli_1430</name>
</gene>
<feature type="coiled-coil region" evidence="4">
    <location>
        <begin position="178"/>
        <end position="300"/>
    </location>
</feature>
<feature type="transmembrane region" description="Helical" evidence="5">
    <location>
        <begin position="92"/>
        <end position="109"/>
    </location>
</feature>
<evidence type="ECO:0000256" key="3">
    <source>
        <dbReference type="ARBA" id="ARBA00022553"/>
    </source>
</evidence>
<evidence type="ECO:0000259" key="6">
    <source>
        <dbReference type="PROSITE" id="PS50109"/>
    </source>
</evidence>
<dbReference type="Pfam" id="PF02518">
    <property type="entry name" value="HATPase_c"/>
    <property type="match status" value="1"/>
</dbReference>
<keyword evidence="5" id="KW-0472">Membrane</keyword>
<keyword evidence="7" id="KW-0808">Transferase</keyword>
<dbReference type="SMART" id="SM00387">
    <property type="entry name" value="HATPase_c"/>
    <property type="match status" value="1"/>
</dbReference>
<keyword evidence="8" id="KW-1185">Reference proteome</keyword>
<dbReference type="PRINTS" id="PR00344">
    <property type="entry name" value="BCTRLSENSOR"/>
</dbReference>
<dbReference type="GO" id="GO:0000155">
    <property type="term" value="F:phosphorelay sensor kinase activity"/>
    <property type="evidence" value="ECO:0007669"/>
    <property type="project" value="InterPro"/>
</dbReference>
<keyword evidence="5" id="KW-0812">Transmembrane</keyword>
<protein>
    <recommendedName>
        <fullName evidence="2">histidine kinase</fullName>
        <ecNumber evidence="2">2.7.13.3</ecNumber>
    </recommendedName>
</protein>
<feature type="domain" description="Histidine kinase" evidence="6">
    <location>
        <begin position="319"/>
        <end position="557"/>
    </location>
</feature>
<evidence type="ECO:0000256" key="5">
    <source>
        <dbReference type="SAM" id="Phobius"/>
    </source>
</evidence>
<dbReference type="Gene3D" id="1.10.287.130">
    <property type="match status" value="1"/>
</dbReference>
<comment type="catalytic activity">
    <reaction evidence="1">
        <text>ATP + protein L-histidine = ADP + protein N-phospho-L-histidine.</text>
        <dbReference type="EC" id="2.7.13.3"/>
    </reaction>
</comment>
<evidence type="ECO:0000313" key="7">
    <source>
        <dbReference type="EMBL" id="AFM03857.1"/>
    </source>
</evidence>
<dbReference type="PROSITE" id="PS50109">
    <property type="entry name" value="HIS_KIN"/>
    <property type="match status" value="1"/>
</dbReference>
<dbReference type="EC" id="2.7.13.3" evidence="2"/>
<dbReference type="SMART" id="SM00388">
    <property type="entry name" value="HisKA"/>
    <property type="match status" value="1"/>
</dbReference>
<feature type="transmembrane region" description="Helical" evidence="5">
    <location>
        <begin position="153"/>
        <end position="174"/>
    </location>
</feature>
<dbReference type="SUPFAM" id="SSF47384">
    <property type="entry name" value="Homodimeric domain of signal transducing histidine kinase"/>
    <property type="match status" value="1"/>
</dbReference>
<dbReference type="PANTHER" id="PTHR43065">
    <property type="entry name" value="SENSOR HISTIDINE KINASE"/>
    <property type="match status" value="1"/>
</dbReference>
<sequence>MHTQQAARTRLINLICLSLCFVFLIGIIGLLLLNSFWTTQLVINTFFVFLGFVLPMIFNKFHKIDLAKIFFVFQIIIAHFLFFLVFNREPAMRAFILPISIIIIMLFSSQEQSLQLFFLLVFGAILGWMEFLPKGFSELGIFMPAAVGSFFKIVIWVMAVCLNLLIVATAMRMVSQSEDLLRNLLIEANTQNDALQNQDNSFKENQEELLAMNQELMNQRERLEELIAERSTRLRYTEAQLLKQVEDLAESEKELRKYAEEMQLTNERLAAAKTKLQHTLEREREVNEQLATTITELKSTQAQLTQAEKMASLGQLTAGIAHEINNPINFVYAGIDALHTNIEELLSWANKETISEEFYDEYDELINETRTLIKDIQIGAMRTFEIVKGLRNFSRLDEEEIRKTHINDHISTTLILLRNQIKENGIVVNRELDFSIQPIECYPGQLNQVLMNICNNAIQALIEKKQSFKKQTYVLTIKTENQEDFILLTIADNGIGMSEEVQKRIFEPFYTTKEVGEGTGLGMSITYGIIEKHHGKITVKSRLGEGTSFEIRLLKKISINQ</sequence>
<dbReference type="InterPro" id="IPR004358">
    <property type="entry name" value="Sig_transdc_His_kin-like_C"/>
</dbReference>
<accession>I4AIS2</accession>
<feature type="transmembrane region" description="Helical" evidence="5">
    <location>
        <begin position="12"/>
        <end position="33"/>
    </location>
</feature>
<dbReference type="PANTHER" id="PTHR43065:SF50">
    <property type="entry name" value="HISTIDINE KINASE"/>
    <property type="match status" value="1"/>
</dbReference>
<reference evidence="8" key="1">
    <citation type="submission" date="2012-06" db="EMBL/GenBank/DDBJ databases">
        <title>The complete genome of Flexibacter litoralis DSM 6794.</title>
        <authorList>
            <person name="Lucas S."/>
            <person name="Copeland A."/>
            <person name="Lapidus A."/>
            <person name="Glavina del Rio T."/>
            <person name="Dalin E."/>
            <person name="Tice H."/>
            <person name="Bruce D."/>
            <person name="Goodwin L."/>
            <person name="Pitluck S."/>
            <person name="Peters L."/>
            <person name="Ovchinnikova G."/>
            <person name="Lu M."/>
            <person name="Kyrpides N."/>
            <person name="Mavromatis K."/>
            <person name="Ivanova N."/>
            <person name="Brettin T."/>
            <person name="Detter J.C."/>
            <person name="Han C."/>
            <person name="Larimer F."/>
            <person name="Land M."/>
            <person name="Hauser L."/>
            <person name="Markowitz V."/>
            <person name="Cheng J.-F."/>
            <person name="Hugenholtz P."/>
            <person name="Woyke T."/>
            <person name="Wu D."/>
            <person name="Spring S."/>
            <person name="Lang E."/>
            <person name="Kopitz M."/>
            <person name="Brambilla E."/>
            <person name="Klenk H.-P."/>
            <person name="Eisen J.A."/>
        </authorList>
    </citation>
    <scope>NUCLEOTIDE SEQUENCE [LARGE SCALE GENOMIC DNA]</scope>
    <source>
        <strain evidence="8">ATCC 23117 / DSM 6794 / NBRC 15988 / NCIMB 1366 / Sio-4</strain>
    </source>
</reference>
<evidence type="ECO:0000256" key="1">
    <source>
        <dbReference type="ARBA" id="ARBA00000085"/>
    </source>
</evidence>
<dbReference type="CDD" id="cd00082">
    <property type="entry name" value="HisKA"/>
    <property type="match status" value="1"/>
</dbReference>
<dbReference type="Gene3D" id="3.30.565.10">
    <property type="entry name" value="Histidine kinase-like ATPase, C-terminal domain"/>
    <property type="match status" value="1"/>
</dbReference>
<feature type="transmembrane region" description="Helical" evidence="5">
    <location>
        <begin position="116"/>
        <end position="133"/>
    </location>
</feature>
<dbReference type="SUPFAM" id="SSF55874">
    <property type="entry name" value="ATPase domain of HSP90 chaperone/DNA topoisomerase II/histidine kinase"/>
    <property type="match status" value="1"/>
</dbReference>